<evidence type="ECO:0000256" key="1">
    <source>
        <dbReference type="ARBA" id="ARBA00004141"/>
    </source>
</evidence>
<dbReference type="GO" id="GO:0140359">
    <property type="term" value="F:ABC-type transporter activity"/>
    <property type="evidence" value="ECO:0007669"/>
    <property type="project" value="InterPro"/>
</dbReference>
<accession>A0A2A2L7P1</accession>
<keyword evidence="8" id="KW-1185">Reference proteome</keyword>
<dbReference type="Pfam" id="PF12698">
    <property type="entry name" value="ABC2_membrane_3"/>
    <property type="match status" value="1"/>
</dbReference>
<feature type="transmembrane region" description="Helical" evidence="5">
    <location>
        <begin position="319"/>
        <end position="337"/>
    </location>
</feature>
<dbReference type="InterPro" id="IPR027417">
    <property type="entry name" value="P-loop_NTPase"/>
</dbReference>
<dbReference type="PANTHER" id="PTHR19229">
    <property type="entry name" value="ATP-BINDING CASSETTE TRANSPORTER SUBFAMILY A ABCA"/>
    <property type="match status" value="1"/>
</dbReference>
<comment type="caution">
    <text evidence="7">The sequence shown here is derived from an EMBL/GenBank/DDBJ whole genome shotgun (WGS) entry which is preliminary data.</text>
</comment>
<evidence type="ECO:0000313" key="8">
    <source>
        <dbReference type="Proteomes" id="UP000218231"/>
    </source>
</evidence>
<dbReference type="SUPFAM" id="SSF52540">
    <property type="entry name" value="P-loop containing nucleoside triphosphate hydrolases"/>
    <property type="match status" value="1"/>
</dbReference>
<dbReference type="InterPro" id="IPR026082">
    <property type="entry name" value="ABCA"/>
</dbReference>
<gene>
    <name evidence="7" type="ORF">WR25_10487</name>
</gene>
<evidence type="ECO:0000256" key="3">
    <source>
        <dbReference type="ARBA" id="ARBA00022989"/>
    </source>
</evidence>
<dbReference type="GO" id="GO:0016020">
    <property type="term" value="C:membrane"/>
    <property type="evidence" value="ECO:0007669"/>
    <property type="project" value="UniProtKB-SubCell"/>
</dbReference>
<dbReference type="InterPro" id="IPR013525">
    <property type="entry name" value="ABC2_TM"/>
</dbReference>
<keyword evidence="2 5" id="KW-0812">Transmembrane</keyword>
<dbReference type="InterPro" id="IPR003439">
    <property type="entry name" value="ABC_transporter-like_ATP-bd"/>
</dbReference>
<keyword evidence="4 5" id="KW-0472">Membrane</keyword>
<feature type="transmembrane region" description="Helical" evidence="5">
    <location>
        <begin position="216"/>
        <end position="240"/>
    </location>
</feature>
<dbReference type="InterPro" id="IPR017871">
    <property type="entry name" value="ABC_transporter-like_CS"/>
</dbReference>
<dbReference type="Pfam" id="PF13304">
    <property type="entry name" value="AAA_21"/>
    <property type="match status" value="1"/>
</dbReference>
<dbReference type="GO" id="GO:0005524">
    <property type="term" value="F:ATP binding"/>
    <property type="evidence" value="ECO:0007669"/>
    <property type="project" value="InterPro"/>
</dbReference>
<proteinExistence type="predicted"/>
<dbReference type="InterPro" id="IPR003959">
    <property type="entry name" value="ATPase_AAA_core"/>
</dbReference>
<dbReference type="GO" id="GO:0005319">
    <property type="term" value="F:lipid transporter activity"/>
    <property type="evidence" value="ECO:0007669"/>
    <property type="project" value="TreeGrafter"/>
</dbReference>
<protein>
    <recommendedName>
        <fullName evidence="6">ABC transporter domain-containing protein</fullName>
    </recommendedName>
</protein>
<dbReference type="Gene3D" id="3.40.50.300">
    <property type="entry name" value="P-loop containing nucleotide triphosphate hydrolases"/>
    <property type="match status" value="1"/>
</dbReference>
<organism evidence="7 8">
    <name type="scientific">Diploscapter pachys</name>
    <dbReference type="NCBI Taxonomy" id="2018661"/>
    <lineage>
        <taxon>Eukaryota</taxon>
        <taxon>Metazoa</taxon>
        <taxon>Ecdysozoa</taxon>
        <taxon>Nematoda</taxon>
        <taxon>Chromadorea</taxon>
        <taxon>Rhabditida</taxon>
        <taxon>Rhabditina</taxon>
        <taxon>Rhabditomorpha</taxon>
        <taxon>Rhabditoidea</taxon>
        <taxon>Rhabditidae</taxon>
        <taxon>Diploscapter</taxon>
    </lineage>
</organism>
<dbReference type="EMBL" id="LIAE01007075">
    <property type="protein sequence ID" value="PAV82190.1"/>
    <property type="molecule type" value="Genomic_DNA"/>
</dbReference>
<evidence type="ECO:0000256" key="5">
    <source>
        <dbReference type="SAM" id="Phobius"/>
    </source>
</evidence>
<feature type="domain" description="ABC transporter" evidence="6">
    <location>
        <begin position="273"/>
        <end position="509"/>
    </location>
</feature>
<dbReference type="Proteomes" id="UP000218231">
    <property type="component" value="Unassembled WGS sequence"/>
</dbReference>
<dbReference type="PROSITE" id="PS00211">
    <property type="entry name" value="ABC_TRANSPORTER_1"/>
    <property type="match status" value="1"/>
</dbReference>
<comment type="subcellular location">
    <subcellularLocation>
        <location evidence="1">Membrane</location>
        <topology evidence="1">Multi-pass membrane protein</topology>
    </subcellularLocation>
</comment>
<evidence type="ECO:0000259" key="6">
    <source>
        <dbReference type="PROSITE" id="PS50893"/>
    </source>
</evidence>
<dbReference type="PROSITE" id="PS50893">
    <property type="entry name" value="ABC_TRANSPORTER_2"/>
    <property type="match status" value="1"/>
</dbReference>
<feature type="transmembrane region" description="Helical" evidence="5">
    <location>
        <begin position="703"/>
        <end position="724"/>
    </location>
</feature>
<evidence type="ECO:0000313" key="7">
    <source>
        <dbReference type="EMBL" id="PAV82190.1"/>
    </source>
</evidence>
<dbReference type="STRING" id="2018661.A0A2A2L7P1"/>
<dbReference type="PANTHER" id="PTHR19229:SF151">
    <property type="entry name" value="ABC TRANSPORTER DOMAIN-CONTAINING PROTEIN"/>
    <property type="match status" value="1"/>
</dbReference>
<dbReference type="GO" id="GO:0016887">
    <property type="term" value="F:ATP hydrolysis activity"/>
    <property type="evidence" value="ECO:0007669"/>
    <property type="project" value="InterPro"/>
</dbReference>
<feature type="transmembrane region" description="Helical" evidence="5">
    <location>
        <begin position="134"/>
        <end position="156"/>
    </location>
</feature>
<sequence>MKFDDETKMINELKSNLPNDTKGGSIFCSIKDYVFGISLYEFDTSARNLKYRFFVPEDRTDEWKLSDENAWEDPFGVTLNRQEIPSQPPYLATAFITFQYSLESIFIKKVTGKEEAGNETLHLRRFPEPKEKQNSLVILIGFMPVLWGMTVFMNLLHTGREIAAEKYTTKPFLSAMGLNAGMFYLSHIVFAFLKVFLVIAICLIPITRAMGSISFSLFFVIVMCYGLGAVVFAALIASMFKTPNSTIKVLIISWISLIILSIKSPPSHSKWEAYVSSLNINTAFRYAAESIAEFMNRGRVLGWLDIFEDASYIFSCGEAFLMIIFDIFWMLCMTFVFDRVFGQPDFSLRDVFSFYSPASHNPLYEKLTVKEHLWLVHGLKGAERNEYADEEKYLLQETELDEKGNEKAMNLSGGMKRKLCVCMALIGKSPVVLLDEPTAGMDPSARKNVQSLLEKEKKRRAILLTTHYMDEAERLGDWVFIMSHGQLVASGTNQYLKKRFGSGYLLTAVLMEEESTLRVDNTSGKGEKEAKKMEANANDLVDICRTHCKGAQRGEMHGKQIEIILPVNEQDRFPGLFEHLELIQNISLYGAHNVTNFYGLAVPNSLRIKSFGLSLNTLEQVFIRIGEMAETALIRQQSHPHNTARSVSDSRPHAILPSSQLSHDSYVKLIESQGEIPDKRHGKVLAQFQAIWRKRFLYMRRNWPQLVTQVLAPLAILWFVSFVANMKTARKTDQERIFSLSAFGQTRVPILMQSKSPLAYEYYELMRAAEGDAYVPVYNKSSDSLETIVDHLPKKLPAHGIGAAFYPDHGEALFNGRAHHSVPTTIAAWNTARLRALAGGGMVKNHLSKMANDSIKK</sequence>
<evidence type="ECO:0000256" key="4">
    <source>
        <dbReference type="ARBA" id="ARBA00023136"/>
    </source>
</evidence>
<dbReference type="OrthoDB" id="10255969at2759"/>
<name>A0A2A2L7P1_9BILA</name>
<dbReference type="AlphaFoldDB" id="A0A2A2L7P1"/>
<feature type="transmembrane region" description="Helical" evidence="5">
    <location>
        <begin position="246"/>
        <end position="262"/>
    </location>
</feature>
<evidence type="ECO:0000256" key="2">
    <source>
        <dbReference type="ARBA" id="ARBA00022692"/>
    </source>
</evidence>
<feature type="transmembrane region" description="Helical" evidence="5">
    <location>
        <begin position="182"/>
        <end position="204"/>
    </location>
</feature>
<reference evidence="7 8" key="1">
    <citation type="journal article" date="2017" name="Curr. Biol.">
        <title>Genome architecture and evolution of a unichromosomal asexual nematode.</title>
        <authorList>
            <person name="Fradin H."/>
            <person name="Zegar C."/>
            <person name="Gutwein M."/>
            <person name="Lucas J."/>
            <person name="Kovtun M."/>
            <person name="Corcoran D."/>
            <person name="Baugh L.R."/>
            <person name="Kiontke K."/>
            <person name="Gunsalus K."/>
            <person name="Fitch D.H."/>
            <person name="Piano F."/>
        </authorList>
    </citation>
    <scope>NUCLEOTIDE SEQUENCE [LARGE SCALE GENOMIC DNA]</scope>
    <source>
        <strain evidence="7">PF1309</strain>
    </source>
</reference>
<keyword evidence="3 5" id="KW-1133">Transmembrane helix</keyword>